<gene>
    <name evidence="1" type="ORF">Q2T77_29580</name>
</gene>
<dbReference type="EMBL" id="JAUKVY010000028">
    <property type="protein sequence ID" value="MDO1536442.1"/>
    <property type="molecule type" value="Genomic_DNA"/>
</dbReference>
<evidence type="ECO:0000313" key="2">
    <source>
        <dbReference type="Proteomes" id="UP001169027"/>
    </source>
</evidence>
<evidence type="ECO:0000313" key="1">
    <source>
        <dbReference type="EMBL" id="MDO1536442.1"/>
    </source>
</evidence>
<proteinExistence type="predicted"/>
<protein>
    <recommendedName>
        <fullName evidence="3">DNA-binding protein</fullName>
    </recommendedName>
</protein>
<accession>A0ABT8SBZ8</accession>
<reference evidence="1" key="1">
    <citation type="submission" date="2023-06" db="EMBL/GenBank/DDBJ databases">
        <authorList>
            <person name="Jiang Y."/>
            <person name="Liu Q."/>
        </authorList>
    </citation>
    <scope>NUCLEOTIDE SEQUENCE</scope>
    <source>
        <strain evidence="1">CGMCC 1.12090</strain>
    </source>
</reference>
<organism evidence="1 2">
    <name type="scientific">Variovorax ginsengisoli</name>
    <dbReference type="NCBI Taxonomy" id="363844"/>
    <lineage>
        <taxon>Bacteria</taxon>
        <taxon>Pseudomonadati</taxon>
        <taxon>Pseudomonadota</taxon>
        <taxon>Betaproteobacteria</taxon>
        <taxon>Burkholderiales</taxon>
        <taxon>Comamonadaceae</taxon>
        <taxon>Variovorax</taxon>
    </lineage>
</organism>
<comment type="caution">
    <text evidence="1">The sequence shown here is derived from an EMBL/GenBank/DDBJ whole genome shotgun (WGS) entry which is preliminary data.</text>
</comment>
<sequence>MTTLSKRPKAPEQAPPKVGAADTLVIEAGSLSVWQGTNTSAGQIGLKNSRQDVVEVTKKSPGDRRRAVSVLKKKVARREILVKPSAKHRGAAHIAFDTVARVIELTVDSIKQAESQQRPMSESELLREVSTALAAQAEAESVVTDPEEGWEALLLRGLQYKRSVLASDQFKSTGEVAQVFGLGEAAVRRRVRDNKLLALQLQQNDDYRIPVWALGIGADATKALLSAVADPWDLYHFLVAPNGSLNGMRPFELLLPAESLTTQQQVRKAELAQYLGAAVDGPAALAMVLRTLEAESADAPQTA</sequence>
<dbReference type="Proteomes" id="UP001169027">
    <property type="component" value="Unassembled WGS sequence"/>
</dbReference>
<name>A0ABT8SBZ8_9BURK</name>
<dbReference type="RefSeq" id="WP_301814500.1">
    <property type="nucleotide sequence ID" value="NZ_JAUJZH010000028.1"/>
</dbReference>
<evidence type="ECO:0008006" key="3">
    <source>
        <dbReference type="Google" id="ProtNLM"/>
    </source>
</evidence>
<keyword evidence="2" id="KW-1185">Reference proteome</keyword>